<dbReference type="AlphaFoldDB" id="A0A8H3QTG8"/>
<name>A0A8H3QTG8_9GLOM</name>
<evidence type="ECO:0000313" key="1">
    <source>
        <dbReference type="EMBL" id="GES91296.1"/>
    </source>
</evidence>
<dbReference type="EMBL" id="BLAL01000199">
    <property type="protein sequence ID" value="GES91296.1"/>
    <property type="molecule type" value="Genomic_DNA"/>
</dbReference>
<dbReference type="Proteomes" id="UP000615446">
    <property type="component" value="Unassembled WGS sequence"/>
</dbReference>
<gene>
    <name evidence="1" type="ORF">RCL2_001812700</name>
</gene>
<reference evidence="1" key="1">
    <citation type="submission" date="2019-10" db="EMBL/GenBank/DDBJ databases">
        <title>Conservation and host-specific expression of non-tandemly repeated heterogenous ribosome RNA gene in arbuscular mycorrhizal fungi.</title>
        <authorList>
            <person name="Maeda T."/>
            <person name="Kobayashi Y."/>
            <person name="Nakagawa T."/>
            <person name="Ezawa T."/>
            <person name="Yamaguchi K."/>
            <person name="Bino T."/>
            <person name="Nishimoto Y."/>
            <person name="Shigenobu S."/>
            <person name="Kawaguchi M."/>
        </authorList>
    </citation>
    <scope>NUCLEOTIDE SEQUENCE</scope>
    <source>
        <strain evidence="1">HR1</strain>
    </source>
</reference>
<sequence>MMLQKVKAYESDDYNNIVDKLVKEVCNKEYLSLTFRYIKDKFDDLTVFDFKFNSFKTKLHAEELPIQDNLYK</sequence>
<evidence type="ECO:0000313" key="2">
    <source>
        <dbReference type="Proteomes" id="UP000615446"/>
    </source>
</evidence>
<accession>A0A8H3QTG8</accession>
<proteinExistence type="predicted"/>
<organism evidence="1 2">
    <name type="scientific">Rhizophagus clarus</name>
    <dbReference type="NCBI Taxonomy" id="94130"/>
    <lineage>
        <taxon>Eukaryota</taxon>
        <taxon>Fungi</taxon>
        <taxon>Fungi incertae sedis</taxon>
        <taxon>Mucoromycota</taxon>
        <taxon>Glomeromycotina</taxon>
        <taxon>Glomeromycetes</taxon>
        <taxon>Glomerales</taxon>
        <taxon>Glomeraceae</taxon>
        <taxon>Rhizophagus</taxon>
    </lineage>
</organism>
<comment type="caution">
    <text evidence="1">The sequence shown here is derived from an EMBL/GenBank/DDBJ whole genome shotgun (WGS) entry which is preliminary data.</text>
</comment>
<protein>
    <submittedName>
        <fullName evidence="1">Uncharacterized protein</fullName>
    </submittedName>
</protein>